<feature type="domain" description="DUF6589" evidence="1">
    <location>
        <begin position="205"/>
        <end position="579"/>
    </location>
</feature>
<evidence type="ECO:0000313" key="3">
    <source>
        <dbReference type="Proteomes" id="UP000719766"/>
    </source>
</evidence>
<dbReference type="InterPro" id="IPR046496">
    <property type="entry name" value="DUF6589"/>
</dbReference>
<dbReference type="RefSeq" id="XP_041161059.1">
    <property type="nucleotide sequence ID" value="XM_041305047.1"/>
</dbReference>
<evidence type="ECO:0000259" key="1">
    <source>
        <dbReference type="Pfam" id="PF20231"/>
    </source>
</evidence>
<gene>
    <name evidence="2" type="ORF">HD556DRAFT_1431787</name>
</gene>
<dbReference type="GeneID" id="64598811"/>
<dbReference type="OrthoDB" id="4743193at2759"/>
<keyword evidence="3" id="KW-1185">Reference proteome</keyword>
<accession>A0A9P7ART2</accession>
<organism evidence="2 3">
    <name type="scientific">Suillus plorans</name>
    <dbReference type="NCBI Taxonomy" id="116603"/>
    <lineage>
        <taxon>Eukaryota</taxon>
        <taxon>Fungi</taxon>
        <taxon>Dikarya</taxon>
        <taxon>Basidiomycota</taxon>
        <taxon>Agaricomycotina</taxon>
        <taxon>Agaricomycetes</taxon>
        <taxon>Agaricomycetidae</taxon>
        <taxon>Boletales</taxon>
        <taxon>Suillineae</taxon>
        <taxon>Suillaceae</taxon>
        <taxon>Suillus</taxon>
    </lineage>
</organism>
<proteinExistence type="predicted"/>
<evidence type="ECO:0000313" key="2">
    <source>
        <dbReference type="EMBL" id="KAG1795107.1"/>
    </source>
</evidence>
<dbReference type="AlphaFoldDB" id="A0A9P7ART2"/>
<name>A0A9P7ART2_9AGAM</name>
<protein>
    <recommendedName>
        <fullName evidence="1">DUF6589 domain-containing protein</fullName>
    </recommendedName>
</protein>
<dbReference type="Proteomes" id="UP000719766">
    <property type="component" value="Unassembled WGS sequence"/>
</dbReference>
<sequence length="632" mass="71461">MSDVYMREIVDLSAKKHGSHFAVSHTSVEQLEEFNMDLLGRGMQRLAPKLWGLLDKLLFAGKKSVGVAVVIFSIIMQTANQKSNTFQSIFGIFLQSAHAPQKVIETLSRMGICVSVDSINTAVTSLSKEAHRGISALGRTLLASYAYDNFDVDLKSTVHTVDKSEDTLKHLTAGLLFPLQHGTTLDNLHCLKALWERSLLNPQDRLGHLESVEMIPVAKTKILASRAMDISNSTVSGNINSVLELLKQGDIEDPAECDPLQGLDVSEYVTLFHGDLGTGERLQAALQRRAIENTPWNCLQHVIFIPGLFHLKMASADAIWRTFLQHSLARLDENALMRDVGILRFKETGIYGSKPGFRRMHQLITYSGICRRLDCWRVEVKKRVSSHVDLDSFAASEPLFDDLLVIADVIAKEYVADHRLRRMRSKDVTQCDGEYENALLNKYMLLYEELSYAMNIGDIGRVETCIVAWILIFKATGKHKYATHMSDFLSNVHFVYPDGLRRAVRYHILVNPSGKAGSFRAVDWCMELNNLYTKVIHGGKGPNRTIDRIILESPLVQVYRNLQRVFEENFLHSHLTTRHAIVDMTRTFNELCRYIAQHSPHEPVLGRKSKHSIPDLYSKGLELIDKQLVLRQ</sequence>
<comment type="caution">
    <text evidence="2">The sequence shown here is derived from an EMBL/GenBank/DDBJ whole genome shotgun (WGS) entry which is preliminary data.</text>
</comment>
<reference evidence="2" key="1">
    <citation type="journal article" date="2020" name="New Phytol.">
        <title>Comparative genomics reveals dynamic genome evolution in host specialist ectomycorrhizal fungi.</title>
        <authorList>
            <person name="Lofgren L.A."/>
            <person name="Nguyen N.H."/>
            <person name="Vilgalys R."/>
            <person name="Ruytinx J."/>
            <person name="Liao H.L."/>
            <person name="Branco S."/>
            <person name="Kuo A."/>
            <person name="LaButti K."/>
            <person name="Lipzen A."/>
            <person name="Andreopoulos W."/>
            <person name="Pangilinan J."/>
            <person name="Riley R."/>
            <person name="Hundley H."/>
            <person name="Na H."/>
            <person name="Barry K."/>
            <person name="Grigoriev I.V."/>
            <person name="Stajich J.E."/>
            <person name="Kennedy P.G."/>
        </authorList>
    </citation>
    <scope>NUCLEOTIDE SEQUENCE</scope>
    <source>
        <strain evidence="2">S12</strain>
    </source>
</reference>
<dbReference type="EMBL" id="JABBWE010000023">
    <property type="protein sequence ID" value="KAG1795107.1"/>
    <property type="molecule type" value="Genomic_DNA"/>
</dbReference>
<dbReference type="Pfam" id="PF20231">
    <property type="entry name" value="DUF6589"/>
    <property type="match status" value="1"/>
</dbReference>